<proteinExistence type="predicted"/>
<reference evidence="1 2" key="1">
    <citation type="journal article" date="2022" name="Plant J.">
        <title>Chromosome-level genome of Camellia lanceoleosa provides a valuable resource for understanding genome evolution and self-incompatibility.</title>
        <authorList>
            <person name="Gong W."/>
            <person name="Xiao S."/>
            <person name="Wang L."/>
            <person name="Liao Z."/>
            <person name="Chang Y."/>
            <person name="Mo W."/>
            <person name="Hu G."/>
            <person name="Li W."/>
            <person name="Zhao G."/>
            <person name="Zhu H."/>
            <person name="Hu X."/>
            <person name="Ji K."/>
            <person name="Xiang X."/>
            <person name="Song Q."/>
            <person name="Yuan D."/>
            <person name="Jin S."/>
            <person name="Zhang L."/>
        </authorList>
    </citation>
    <scope>NUCLEOTIDE SEQUENCE [LARGE SCALE GENOMIC DNA]</scope>
    <source>
        <strain evidence="1">SQ_2022a</strain>
    </source>
</reference>
<sequence>MISSSKCSICMLYFDIVILGFGFGLSMVLLGLLSVWNISFLGYLARGIIGMVGLSRSKKRVIKILHDGDGIIKPSRLMTLLLGPPGSGKTTLLKALAGKFDDNLKAMARNLGFLVLILSVIFVCEAMIFHPISESH</sequence>
<dbReference type="EMBL" id="CM045766">
    <property type="protein sequence ID" value="KAI8003214.1"/>
    <property type="molecule type" value="Genomic_DNA"/>
</dbReference>
<name>A0ACC0GRA6_9ERIC</name>
<organism evidence="1 2">
    <name type="scientific">Camellia lanceoleosa</name>
    <dbReference type="NCBI Taxonomy" id="1840588"/>
    <lineage>
        <taxon>Eukaryota</taxon>
        <taxon>Viridiplantae</taxon>
        <taxon>Streptophyta</taxon>
        <taxon>Embryophyta</taxon>
        <taxon>Tracheophyta</taxon>
        <taxon>Spermatophyta</taxon>
        <taxon>Magnoliopsida</taxon>
        <taxon>eudicotyledons</taxon>
        <taxon>Gunneridae</taxon>
        <taxon>Pentapetalae</taxon>
        <taxon>asterids</taxon>
        <taxon>Ericales</taxon>
        <taxon>Theaceae</taxon>
        <taxon>Camellia</taxon>
    </lineage>
</organism>
<evidence type="ECO:0000313" key="2">
    <source>
        <dbReference type="Proteomes" id="UP001060215"/>
    </source>
</evidence>
<gene>
    <name evidence="1" type="ORF">LOK49_LG08G00639</name>
</gene>
<comment type="caution">
    <text evidence="1">The sequence shown here is derived from an EMBL/GenBank/DDBJ whole genome shotgun (WGS) entry which is preliminary data.</text>
</comment>
<accession>A0ACC0GRA6</accession>
<dbReference type="Proteomes" id="UP001060215">
    <property type="component" value="Chromosome 9"/>
</dbReference>
<protein>
    <submittedName>
        <fullName evidence="1">Pleiotropic drug resistance protein 2</fullName>
    </submittedName>
</protein>
<keyword evidence="2" id="KW-1185">Reference proteome</keyword>
<evidence type="ECO:0000313" key="1">
    <source>
        <dbReference type="EMBL" id="KAI8003214.1"/>
    </source>
</evidence>